<dbReference type="AlphaFoldDB" id="A0A1M6UXX2"/>
<proteinExistence type="predicted"/>
<evidence type="ECO:0000313" key="2">
    <source>
        <dbReference type="Proteomes" id="UP000184363"/>
    </source>
</evidence>
<accession>A0A1M6UXX2</accession>
<dbReference type="Proteomes" id="UP000184363">
    <property type="component" value="Unassembled WGS sequence"/>
</dbReference>
<gene>
    <name evidence="1" type="ORF">SAMN05443637_11182</name>
</gene>
<sequence length="101" mass="10594">MKIRTGQRLRSATCDAEVMVLRAPADDVDLRCGGHPVHDRLVSADPAPLDDAFAGGTELGKRYVNEDGSLELLCVHAGKGSLSVGSTPLQIKSAQPLPASD</sequence>
<dbReference type="STRING" id="1848.SAMN05443637_11182"/>
<reference evidence="1 2" key="1">
    <citation type="submission" date="2016-11" db="EMBL/GenBank/DDBJ databases">
        <authorList>
            <person name="Jaros S."/>
            <person name="Januszkiewicz K."/>
            <person name="Wedrychowicz H."/>
        </authorList>
    </citation>
    <scope>NUCLEOTIDE SEQUENCE [LARGE SCALE GENOMIC DNA]</scope>
    <source>
        <strain evidence="1 2">DSM 43832</strain>
    </source>
</reference>
<keyword evidence="2" id="KW-1185">Reference proteome</keyword>
<dbReference type="RefSeq" id="WP_200803926.1">
    <property type="nucleotide sequence ID" value="NZ_CALGVN010000022.1"/>
</dbReference>
<dbReference type="EMBL" id="FRAP01000011">
    <property type="protein sequence ID" value="SHK74102.1"/>
    <property type="molecule type" value="Genomic_DNA"/>
</dbReference>
<organism evidence="1 2">
    <name type="scientific">Pseudonocardia thermophila</name>
    <dbReference type="NCBI Taxonomy" id="1848"/>
    <lineage>
        <taxon>Bacteria</taxon>
        <taxon>Bacillati</taxon>
        <taxon>Actinomycetota</taxon>
        <taxon>Actinomycetes</taxon>
        <taxon>Pseudonocardiales</taxon>
        <taxon>Pseudonocardiaceae</taxon>
        <taxon>Pseudonocardia</taxon>
    </lineage>
</organism>
<name>A0A1M6UXX2_PSETH</name>
<evidence type="ECO:0000313" key="1">
    <source>
        <dbReference type="EMBL" id="SHK74102.1"/>
    </source>
</evidence>
<protein>
    <submittedName>
        <fullName evidence="1">Uncharacterized protein</fullName>
    </submittedName>
</protein>